<reference evidence="3" key="1">
    <citation type="submission" date="2017-10" db="EMBL/GenBank/DDBJ databases">
        <title>Rapid genome shrinkage in a self-fertile nematode reveals novel sperm competition proteins.</title>
        <authorList>
            <person name="Yin D."/>
            <person name="Schwarz E.M."/>
            <person name="Thomas C.G."/>
            <person name="Felde R.L."/>
            <person name="Korf I.F."/>
            <person name="Cutter A.D."/>
            <person name="Schartner C.M."/>
            <person name="Ralston E.J."/>
            <person name="Meyer B.J."/>
            <person name="Haag E.S."/>
        </authorList>
    </citation>
    <scope>NUCLEOTIDE SEQUENCE [LARGE SCALE GENOMIC DNA]</scope>
    <source>
        <strain evidence="3">JU1422</strain>
    </source>
</reference>
<protein>
    <recommendedName>
        <fullName evidence="1">F-box domain-containing protein</fullName>
    </recommendedName>
</protein>
<name>A0A2G5SHX0_9PELO</name>
<accession>A0A2G5SHX0</accession>
<dbReference type="PANTHER" id="PTHR23015:SF4">
    <property type="entry name" value="DUF38 DOMAIN-CONTAINING PROTEIN-RELATED"/>
    <property type="match status" value="1"/>
</dbReference>
<dbReference type="CDD" id="cd22150">
    <property type="entry name" value="F-box_CeFBXA-like"/>
    <property type="match status" value="1"/>
</dbReference>
<dbReference type="AlphaFoldDB" id="A0A2G5SHX0"/>
<keyword evidence="3" id="KW-1185">Reference proteome</keyword>
<dbReference type="Pfam" id="PF01827">
    <property type="entry name" value="FTH"/>
    <property type="match status" value="1"/>
</dbReference>
<evidence type="ECO:0000313" key="3">
    <source>
        <dbReference type="Proteomes" id="UP000230233"/>
    </source>
</evidence>
<dbReference type="GO" id="GO:0045087">
    <property type="term" value="P:innate immune response"/>
    <property type="evidence" value="ECO:0007669"/>
    <property type="project" value="TreeGrafter"/>
</dbReference>
<organism evidence="2 3">
    <name type="scientific">Caenorhabditis nigoni</name>
    <dbReference type="NCBI Taxonomy" id="1611254"/>
    <lineage>
        <taxon>Eukaryota</taxon>
        <taxon>Metazoa</taxon>
        <taxon>Ecdysozoa</taxon>
        <taxon>Nematoda</taxon>
        <taxon>Chromadorea</taxon>
        <taxon>Rhabditida</taxon>
        <taxon>Rhabditina</taxon>
        <taxon>Rhabditomorpha</taxon>
        <taxon>Rhabditoidea</taxon>
        <taxon>Rhabditidae</taxon>
        <taxon>Peloderinae</taxon>
        <taxon>Caenorhabditis</taxon>
    </lineage>
</organism>
<sequence length="381" mass="45029">MDESSAVLKNNHHYLKTCILFEVLEKKPIFKAYRSFCNAVGQDVMKYPDFEFWYYRFYHGQRDFDYDRSADPAPKTIMDIPVSLLYKITGNLDPVERTYLRSMNKFVKDVVDSHAPSFETIVITVFEDSMTWKLNDKTFTCQDQGSSCTLSTPLNPGVKYDEYYLKKGLEHLSPILKMSGIQTNHLSLKIRKQSSYLDDLFPIPFHTKSVDIFVTEANQNFPFLSALNPGELETIILNPWRIYNIVDIQRAQQRFFETEQFKQAKHVELKSFVNQEDLVRFSHLKRFKLELDFRKELDFPRIREIISTFEGLEKCHMLIDKFGNRESFRTIGQALEVEIPFGPMLKTITHRYQIPESNEYLHFEIEDEKYSYCTIRIVKVR</sequence>
<dbReference type="InterPro" id="IPR041426">
    <property type="entry name" value="Mos1_HTH"/>
</dbReference>
<dbReference type="InterPro" id="IPR040161">
    <property type="entry name" value="FB224"/>
</dbReference>
<dbReference type="PROSITE" id="PS50181">
    <property type="entry name" value="FBOX"/>
    <property type="match status" value="1"/>
</dbReference>
<dbReference type="EMBL" id="PDUG01000007">
    <property type="protein sequence ID" value="PIC14684.1"/>
    <property type="molecule type" value="Genomic_DNA"/>
</dbReference>
<feature type="domain" description="F-box" evidence="1">
    <location>
        <begin position="74"/>
        <end position="121"/>
    </location>
</feature>
<dbReference type="PANTHER" id="PTHR23015">
    <property type="entry name" value="UNCHARACTERIZED C.ELEGANS PROTEIN"/>
    <property type="match status" value="1"/>
</dbReference>
<proteinExistence type="predicted"/>
<gene>
    <name evidence="2" type="ORF">B9Z55_026909</name>
</gene>
<evidence type="ECO:0000259" key="1">
    <source>
        <dbReference type="PROSITE" id="PS50181"/>
    </source>
</evidence>
<dbReference type="InterPro" id="IPR002900">
    <property type="entry name" value="DUF38/FTH_CAE_spp"/>
</dbReference>
<dbReference type="Proteomes" id="UP000230233">
    <property type="component" value="Unassembled WGS sequence"/>
</dbReference>
<dbReference type="InterPro" id="IPR001810">
    <property type="entry name" value="F-box_dom"/>
</dbReference>
<dbReference type="Pfam" id="PF17906">
    <property type="entry name" value="HTH_48"/>
    <property type="match status" value="1"/>
</dbReference>
<evidence type="ECO:0000313" key="2">
    <source>
        <dbReference type="EMBL" id="PIC14684.1"/>
    </source>
</evidence>
<comment type="caution">
    <text evidence="2">The sequence shown here is derived from an EMBL/GenBank/DDBJ whole genome shotgun (WGS) entry which is preliminary data.</text>
</comment>